<dbReference type="InterPro" id="IPR017517">
    <property type="entry name" value="Maleyloyr_isom"/>
</dbReference>
<evidence type="ECO:0000313" key="3">
    <source>
        <dbReference type="Proteomes" id="UP000444960"/>
    </source>
</evidence>
<organism evidence="2 3">
    <name type="scientific">Gordonia spumicola</name>
    <dbReference type="NCBI Taxonomy" id="589161"/>
    <lineage>
        <taxon>Bacteria</taxon>
        <taxon>Bacillati</taxon>
        <taxon>Actinomycetota</taxon>
        <taxon>Actinomycetes</taxon>
        <taxon>Mycobacteriales</taxon>
        <taxon>Gordoniaceae</taxon>
        <taxon>Gordonia</taxon>
    </lineage>
</organism>
<comment type="caution">
    <text evidence="2">The sequence shown here is derived from an EMBL/GenBank/DDBJ whole genome shotgun (WGS) entry which is preliminary data.</text>
</comment>
<accession>A0A7I9VB10</accession>
<dbReference type="InterPro" id="IPR017519">
    <property type="entry name" value="CHP03085"/>
</dbReference>
<protein>
    <submittedName>
        <fullName evidence="2">TIGR03085 family protein</fullName>
    </submittedName>
</protein>
<dbReference type="InterPro" id="IPR024344">
    <property type="entry name" value="MDMPI_metal-binding"/>
</dbReference>
<proteinExistence type="predicted"/>
<dbReference type="Proteomes" id="UP000444960">
    <property type="component" value="Unassembled WGS sequence"/>
</dbReference>
<dbReference type="NCBIfam" id="TIGR03083">
    <property type="entry name" value="maleylpyruvate isomerase family mycothiol-dependent enzyme"/>
    <property type="match status" value="1"/>
</dbReference>
<dbReference type="GO" id="GO:0046872">
    <property type="term" value="F:metal ion binding"/>
    <property type="evidence" value="ECO:0007669"/>
    <property type="project" value="InterPro"/>
</dbReference>
<evidence type="ECO:0000313" key="2">
    <source>
        <dbReference type="EMBL" id="GEE02556.1"/>
    </source>
</evidence>
<gene>
    <name evidence="2" type="ORF">nbrc107696_30020</name>
</gene>
<keyword evidence="3" id="KW-1185">Reference proteome</keyword>
<feature type="domain" description="Mycothiol-dependent maleylpyruvate isomerase metal-binding" evidence="1">
    <location>
        <begin position="4"/>
        <end position="66"/>
    </location>
</feature>
<dbReference type="EMBL" id="BJOV01000005">
    <property type="protein sequence ID" value="GEE02556.1"/>
    <property type="molecule type" value="Genomic_DNA"/>
</dbReference>
<sequence length="210" mass="22438">MSLARDERAALVATLRSVGPDAPTMCEGWTARDLAVHLAIRERRLDAAAAMVLPPLAGHARSVEASYAAKPWPVLMRTVLDGPPWYSPFRPLDAVVNLAEMFVHHEDLLRGGADRNGPFLPRKLSPEMNRALETPLSVMGRLTLAKSPARVTLGSPDGRELLTVGRGEAVTVTGTVGELLLFAFGRAPVDVTVTGSDSAVGALLKSERSI</sequence>
<dbReference type="NCBIfam" id="TIGR03085">
    <property type="entry name" value="TIGR03085 family metal-binding protein"/>
    <property type="match status" value="1"/>
</dbReference>
<name>A0A7I9VB10_9ACTN</name>
<reference evidence="3" key="1">
    <citation type="submission" date="2019-06" db="EMBL/GenBank/DDBJ databases">
        <title>Gordonia isolated from sludge of a wastewater treatment plant.</title>
        <authorList>
            <person name="Tamura T."/>
            <person name="Aoyama K."/>
            <person name="Kang Y."/>
            <person name="Saito S."/>
            <person name="Akiyama N."/>
            <person name="Yazawa K."/>
            <person name="Gonoi T."/>
            <person name="Mikami Y."/>
        </authorList>
    </citation>
    <scope>NUCLEOTIDE SEQUENCE [LARGE SCALE GENOMIC DNA]</scope>
    <source>
        <strain evidence="3">NBRC 107696</strain>
    </source>
</reference>
<evidence type="ECO:0000259" key="1">
    <source>
        <dbReference type="Pfam" id="PF11716"/>
    </source>
</evidence>
<dbReference type="SUPFAM" id="SSF109854">
    <property type="entry name" value="DinB/YfiT-like putative metalloenzymes"/>
    <property type="match status" value="1"/>
</dbReference>
<dbReference type="Pfam" id="PF11716">
    <property type="entry name" value="MDMPI_N"/>
    <property type="match status" value="1"/>
</dbReference>
<dbReference type="RefSeq" id="WP_161896223.1">
    <property type="nucleotide sequence ID" value="NZ_BJOV01000005.1"/>
</dbReference>
<dbReference type="AlphaFoldDB" id="A0A7I9VB10"/>
<dbReference type="OrthoDB" id="3268903at2"/>
<dbReference type="Gene3D" id="1.20.120.450">
    <property type="entry name" value="dinb family like domain"/>
    <property type="match status" value="1"/>
</dbReference>
<dbReference type="InterPro" id="IPR034660">
    <property type="entry name" value="DinB/YfiT-like"/>
</dbReference>